<name>A0A931GFF2_9MICC</name>
<evidence type="ECO:0000256" key="1">
    <source>
        <dbReference type="ARBA" id="ARBA00022763"/>
    </source>
</evidence>
<dbReference type="GO" id="GO:0008725">
    <property type="term" value="F:DNA-3-methyladenine glycosylase activity"/>
    <property type="evidence" value="ECO:0007669"/>
    <property type="project" value="TreeGrafter"/>
</dbReference>
<dbReference type="InterPro" id="IPR011257">
    <property type="entry name" value="DNA_glycosylase"/>
</dbReference>
<gene>
    <name evidence="3" type="ORF">IW252_002090</name>
</gene>
<keyword evidence="1" id="KW-0227">DNA damage</keyword>
<proteinExistence type="predicted"/>
<dbReference type="EMBL" id="JADOTZ010000001">
    <property type="protein sequence ID" value="MBG6085323.1"/>
    <property type="molecule type" value="Genomic_DNA"/>
</dbReference>
<dbReference type="GO" id="GO:0006285">
    <property type="term" value="P:base-excision repair, AP site formation"/>
    <property type="evidence" value="ECO:0007669"/>
    <property type="project" value="TreeGrafter"/>
</dbReference>
<sequence length="314" mass="34801">MTRGEPAPIAQGQWRPSGPYSLSQTLGVLQRGRHDPTLRVTPAGAWAVFRYGEAGVTLRVSVRDDVVTWHAWGEGARAPGLAAAVERLLGAEDDWDGFDALDLPTLVRRSRRERPGLRLPATGRVFDALMPAVLEQKVTTDEARFAWRYLVRNFGDAAPAHPDLPAEMRLAPTPQQLRRVPSWRWHQARVDAARSRTLLRAAESASGLNRLGSVRGTQEAAEAMMSLPGIGPWTAAEVLQRTHGDPDRVSVGDYHLPHLIGEALTGRRTDDAGMLEVLAPWTGHRQRVVRLITATGFRHQARGPRLAPRDYRRF</sequence>
<evidence type="ECO:0000313" key="3">
    <source>
        <dbReference type="EMBL" id="MBG6085323.1"/>
    </source>
</evidence>
<dbReference type="AlphaFoldDB" id="A0A931GFF2"/>
<dbReference type="PANTHER" id="PTHR43003">
    <property type="entry name" value="DNA-3-METHYLADENINE GLYCOSYLASE"/>
    <property type="match status" value="1"/>
</dbReference>
<reference evidence="3" key="1">
    <citation type="submission" date="2020-11" db="EMBL/GenBank/DDBJ databases">
        <title>Sequencing the genomes of 1000 actinobacteria strains.</title>
        <authorList>
            <person name="Klenk H.-P."/>
        </authorList>
    </citation>
    <scope>NUCLEOTIDE SEQUENCE</scope>
    <source>
        <strain evidence="3">DSM 26152</strain>
    </source>
</reference>
<protein>
    <submittedName>
        <fullName evidence="3">3-methyladenine DNA glycosylase/8-oxoguanine DNA glycosylase</fullName>
    </submittedName>
</protein>
<accession>A0A931GFF2</accession>
<evidence type="ECO:0000313" key="4">
    <source>
        <dbReference type="Proteomes" id="UP000625033"/>
    </source>
</evidence>
<dbReference type="RefSeq" id="WP_196836520.1">
    <property type="nucleotide sequence ID" value="NZ_JADOTZ010000001.1"/>
</dbReference>
<dbReference type="GO" id="GO:0043916">
    <property type="term" value="F:DNA-7-methylguanine glycosylase activity"/>
    <property type="evidence" value="ECO:0007669"/>
    <property type="project" value="TreeGrafter"/>
</dbReference>
<keyword evidence="4" id="KW-1185">Reference proteome</keyword>
<dbReference type="GO" id="GO:0032993">
    <property type="term" value="C:protein-DNA complex"/>
    <property type="evidence" value="ECO:0007669"/>
    <property type="project" value="TreeGrafter"/>
</dbReference>
<dbReference type="Proteomes" id="UP000625033">
    <property type="component" value="Unassembled WGS sequence"/>
</dbReference>
<dbReference type="GO" id="GO:0005737">
    <property type="term" value="C:cytoplasm"/>
    <property type="evidence" value="ECO:0007669"/>
    <property type="project" value="TreeGrafter"/>
</dbReference>
<dbReference type="SUPFAM" id="SSF48150">
    <property type="entry name" value="DNA-glycosylase"/>
    <property type="match status" value="1"/>
</dbReference>
<dbReference type="GO" id="GO:0032131">
    <property type="term" value="F:alkylated DNA binding"/>
    <property type="evidence" value="ECO:0007669"/>
    <property type="project" value="TreeGrafter"/>
</dbReference>
<organism evidence="3 4">
    <name type="scientific">Zhihengliuella flava</name>
    <dbReference type="NCBI Taxonomy" id="1285193"/>
    <lineage>
        <taxon>Bacteria</taxon>
        <taxon>Bacillati</taxon>
        <taxon>Actinomycetota</taxon>
        <taxon>Actinomycetes</taxon>
        <taxon>Micrococcales</taxon>
        <taxon>Micrococcaceae</taxon>
        <taxon>Zhihengliuella</taxon>
    </lineage>
</organism>
<keyword evidence="2" id="KW-0234">DNA repair</keyword>
<dbReference type="InterPro" id="IPR051912">
    <property type="entry name" value="Alkylbase_DNA_Glycosylase/TA"/>
</dbReference>
<comment type="caution">
    <text evidence="3">The sequence shown here is derived from an EMBL/GenBank/DDBJ whole genome shotgun (WGS) entry which is preliminary data.</text>
</comment>
<evidence type="ECO:0000256" key="2">
    <source>
        <dbReference type="ARBA" id="ARBA00023204"/>
    </source>
</evidence>
<dbReference type="PANTHER" id="PTHR43003:SF6">
    <property type="entry name" value="DNA GLYCOSYLASE"/>
    <property type="match status" value="1"/>
</dbReference>
<dbReference type="GO" id="GO:0006307">
    <property type="term" value="P:DNA alkylation repair"/>
    <property type="evidence" value="ECO:0007669"/>
    <property type="project" value="TreeGrafter"/>
</dbReference>
<dbReference type="Gene3D" id="1.10.340.30">
    <property type="entry name" value="Hypothetical protein, domain 2"/>
    <property type="match status" value="1"/>
</dbReference>